<evidence type="ECO:0000313" key="2">
    <source>
        <dbReference type="Proteomes" id="UP001148184"/>
    </source>
</evidence>
<dbReference type="EMBL" id="JAMDGZ010000077">
    <property type="protein sequence ID" value="MDD1017137.1"/>
    <property type="molecule type" value="Genomic_DNA"/>
</dbReference>
<comment type="caution">
    <text evidence="1">The sequence shown here is derived from an EMBL/GenBank/DDBJ whole genome shotgun (WGS) entry which is preliminary data.</text>
</comment>
<organism evidence="1 2">
    <name type="scientific">Pseudomonas rubra</name>
    <dbReference type="NCBI Taxonomy" id="2942627"/>
    <lineage>
        <taxon>Bacteria</taxon>
        <taxon>Pseudomonadati</taxon>
        <taxon>Pseudomonadota</taxon>
        <taxon>Gammaproteobacteria</taxon>
        <taxon>Pseudomonadales</taxon>
        <taxon>Pseudomonadaceae</taxon>
        <taxon>Pseudomonas</taxon>
    </lineage>
</organism>
<reference evidence="1 2" key="1">
    <citation type="submission" date="2022-05" db="EMBL/GenBank/DDBJ databases">
        <title>Novel Pseudomonas spp. Isolated from a Rainbow Trout Aquaculture Facility.</title>
        <authorList>
            <person name="Testerman T."/>
            <person name="Graf J."/>
        </authorList>
    </citation>
    <scope>NUCLEOTIDE SEQUENCE [LARGE SCALE GENOMIC DNA]</scope>
    <source>
        <strain evidence="1 2">ID1025</strain>
    </source>
</reference>
<proteinExistence type="predicted"/>
<keyword evidence="2" id="KW-1185">Reference proteome</keyword>
<dbReference type="Proteomes" id="UP001148184">
    <property type="component" value="Unassembled WGS sequence"/>
</dbReference>
<evidence type="ECO:0000313" key="1">
    <source>
        <dbReference type="EMBL" id="MDD1017137.1"/>
    </source>
</evidence>
<gene>
    <name evidence="1" type="ORF">M5G17_26110</name>
</gene>
<name>A0ABT5PG10_9PSED</name>
<accession>A0ABT5PG10</accession>
<dbReference type="RefSeq" id="WP_273895751.1">
    <property type="nucleotide sequence ID" value="NZ_JAMDGP010000019.1"/>
</dbReference>
<sequence length="55" mass="5782">MSVALPLQVTVAPAAGLAGEQVAKAVELNPVLSSKAAKTNLPGRREPLRQRLLYS</sequence>
<protein>
    <submittedName>
        <fullName evidence="1">Uncharacterized protein</fullName>
    </submittedName>
</protein>